<dbReference type="InterPro" id="IPR051204">
    <property type="entry name" value="ABC_transp_perm/SBD"/>
</dbReference>
<organism evidence="8 9">
    <name type="scientific">Euzebya pacifica</name>
    <dbReference type="NCBI Taxonomy" id="1608957"/>
    <lineage>
        <taxon>Bacteria</taxon>
        <taxon>Bacillati</taxon>
        <taxon>Actinomycetota</taxon>
        <taxon>Nitriliruptoria</taxon>
        <taxon>Euzebyales</taxon>
    </lineage>
</organism>
<feature type="transmembrane region" description="Helical" evidence="6">
    <location>
        <begin position="157"/>
        <end position="188"/>
    </location>
</feature>
<dbReference type="Gene3D" id="1.10.3720.10">
    <property type="entry name" value="MetI-like"/>
    <property type="match status" value="1"/>
</dbReference>
<evidence type="ECO:0000256" key="1">
    <source>
        <dbReference type="ARBA" id="ARBA00004141"/>
    </source>
</evidence>
<feature type="domain" description="ABC transmembrane type-1" evidence="7">
    <location>
        <begin position="43"/>
        <end position="226"/>
    </location>
</feature>
<sequence length="239" mass="25362">MIAAAVGGVLLLLLVWRLVTAFDGVVSWFDFVVSRPDDIIELTIEHTILTVSAMLTGAAIAIPLGVAVHRSPIGKQVALTLSSIALTIPSLALFAIFIPVVGIGFTSPYLALTIYSILPILRNTITGLDQVDPAIVEAAKGMGLSNLQRIRKVQLPLAWPVILTGIRVATVLTISIAAIATLVAGGGLGDFIKDGLARFPLPTSVERIWTGTVFIILLALVFERLFAFLTKVTTSKGLQ</sequence>
<dbReference type="GO" id="GO:0055085">
    <property type="term" value="P:transmembrane transport"/>
    <property type="evidence" value="ECO:0007669"/>
    <property type="project" value="InterPro"/>
</dbReference>
<evidence type="ECO:0000256" key="5">
    <source>
        <dbReference type="ARBA" id="ARBA00023136"/>
    </source>
</evidence>
<feature type="transmembrane region" description="Helical" evidence="6">
    <location>
        <begin position="45"/>
        <end position="66"/>
    </location>
</feature>
<evidence type="ECO:0000256" key="4">
    <source>
        <dbReference type="ARBA" id="ARBA00022989"/>
    </source>
</evidence>
<feature type="transmembrane region" description="Helical" evidence="6">
    <location>
        <begin position="78"/>
        <end position="97"/>
    </location>
</feature>
<dbReference type="InterPro" id="IPR035906">
    <property type="entry name" value="MetI-like_sf"/>
</dbReference>
<dbReference type="CDD" id="cd06261">
    <property type="entry name" value="TM_PBP2"/>
    <property type="match status" value="1"/>
</dbReference>
<dbReference type="SUPFAM" id="SSF161098">
    <property type="entry name" value="MetI-like"/>
    <property type="match status" value="1"/>
</dbReference>
<keyword evidence="3 6" id="KW-0812">Transmembrane</keyword>
<dbReference type="KEGG" id="euz:DVS28_a4578"/>
<keyword evidence="5 6" id="KW-0472">Membrane</keyword>
<dbReference type="Proteomes" id="UP000264006">
    <property type="component" value="Chromosome"/>
</dbReference>
<gene>
    <name evidence="8" type="ORF">DVS28_a4578</name>
</gene>
<comment type="similarity">
    <text evidence="6">Belongs to the binding-protein-dependent transport system permease family.</text>
</comment>
<evidence type="ECO:0000313" key="9">
    <source>
        <dbReference type="Proteomes" id="UP000264006"/>
    </source>
</evidence>
<evidence type="ECO:0000256" key="6">
    <source>
        <dbReference type="RuleBase" id="RU363032"/>
    </source>
</evidence>
<protein>
    <submittedName>
        <fullName evidence="8">Permease protein of ABC transporter</fullName>
    </submittedName>
</protein>
<evidence type="ECO:0000259" key="7">
    <source>
        <dbReference type="PROSITE" id="PS50928"/>
    </source>
</evidence>
<dbReference type="PANTHER" id="PTHR30177:SF4">
    <property type="entry name" value="OSMOPROTECTANT IMPORT PERMEASE PROTEIN OSMW"/>
    <property type="match status" value="1"/>
</dbReference>
<name>A0A346Y442_9ACTN</name>
<feature type="transmembrane region" description="Helical" evidence="6">
    <location>
        <begin position="208"/>
        <end position="229"/>
    </location>
</feature>
<dbReference type="PANTHER" id="PTHR30177">
    <property type="entry name" value="GLYCINE BETAINE/L-PROLINE TRANSPORT SYSTEM PERMEASE PROTEIN PROW"/>
    <property type="match status" value="1"/>
</dbReference>
<reference evidence="8 9" key="1">
    <citation type="submission" date="2018-09" db="EMBL/GenBank/DDBJ databases">
        <title>Complete genome sequence of Euzebya sp. DY32-46 isolated from seawater of Pacific Ocean.</title>
        <authorList>
            <person name="Xu L."/>
            <person name="Wu Y.-H."/>
            <person name="Xu X.-W."/>
        </authorList>
    </citation>
    <scope>NUCLEOTIDE SEQUENCE [LARGE SCALE GENOMIC DNA]</scope>
    <source>
        <strain evidence="8 9">DY32-46</strain>
    </source>
</reference>
<dbReference type="GO" id="GO:0005886">
    <property type="term" value="C:plasma membrane"/>
    <property type="evidence" value="ECO:0007669"/>
    <property type="project" value="UniProtKB-SubCell"/>
</dbReference>
<accession>A0A346Y442</accession>
<evidence type="ECO:0000256" key="2">
    <source>
        <dbReference type="ARBA" id="ARBA00022448"/>
    </source>
</evidence>
<keyword evidence="2 6" id="KW-0813">Transport</keyword>
<dbReference type="AlphaFoldDB" id="A0A346Y442"/>
<dbReference type="PROSITE" id="PS50928">
    <property type="entry name" value="ABC_TM1"/>
    <property type="match status" value="1"/>
</dbReference>
<dbReference type="FunFam" id="1.10.3720.10:FF:000001">
    <property type="entry name" value="Glycine betaine ABC transporter, permease"/>
    <property type="match status" value="1"/>
</dbReference>
<dbReference type="OrthoDB" id="9801163at2"/>
<evidence type="ECO:0000256" key="3">
    <source>
        <dbReference type="ARBA" id="ARBA00022692"/>
    </source>
</evidence>
<proteinExistence type="inferred from homology"/>
<dbReference type="Pfam" id="PF00528">
    <property type="entry name" value="BPD_transp_1"/>
    <property type="match status" value="1"/>
</dbReference>
<comment type="subcellular location">
    <subcellularLocation>
        <location evidence="6">Cell membrane</location>
        <topology evidence="6">Multi-pass membrane protein</topology>
    </subcellularLocation>
    <subcellularLocation>
        <location evidence="1">Membrane</location>
        <topology evidence="1">Multi-pass membrane protein</topology>
    </subcellularLocation>
</comment>
<dbReference type="InterPro" id="IPR000515">
    <property type="entry name" value="MetI-like"/>
</dbReference>
<dbReference type="GO" id="GO:0031460">
    <property type="term" value="P:glycine betaine transport"/>
    <property type="evidence" value="ECO:0007669"/>
    <property type="project" value="TreeGrafter"/>
</dbReference>
<evidence type="ECO:0000313" key="8">
    <source>
        <dbReference type="EMBL" id="AXV09239.1"/>
    </source>
</evidence>
<keyword evidence="9" id="KW-1185">Reference proteome</keyword>
<keyword evidence="4 6" id="KW-1133">Transmembrane helix</keyword>
<dbReference type="EMBL" id="CP031165">
    <property type="protein sequence ID" value="AXV09239.1"/>
    <property type="molecule type" value="Genomic_DNA"/>
</dbReference>